<comment type="caution">
    <text evidence="2">The sequence shown here is derived from an EMBL/GenBank/DDBJ whole genome shotgun (WGS) entry which is preliminary data.</text>
</comment>
<evidence type="ECO:0000313" key="3">
    <source>
        <dbReference type="Proteomes" id="UP000652153"/>
    </source>
</evidence>
<evidence type="ECO:0000256" key="1">
    <source>
        <dbReference type="SAM" id="Phobius"/>
    </source>
</evidence>
<evidence type="ECO:0008006" key="4">
    <source>
        <dbReference type="Google" id="ProtNLM"/>
    </source>
</evidence>
<evidence type="ECO:0000313" key="2">
    <source>
        <dbReference type="EMBL" id="GGH48580.1"/>
    </source>
</evidence>
<protein>
    <recommendedName>
        <fullName evidence="4">Zinc ribbon domain-containing protein</fullName>
    </recommendedName>
</protein>
<keyword evidence="1" id="KW-0812">Transmembrane</keyword>
<name>A0ABQ1Z466_9BACL</name>
<dbReference type="EMBL" id="BMFU01000002">
    <property type="protein sequence ID" value="GGH48580.1"/>
    <property type="molecule type" value="Genomic_DNA"/>
</dbReference>
<keyword evidence="1" id="KW-0472">Membrane</keyword>
<feature type="transmembrane region" description="Helical" evidence="1">
    <location>
        <begin position="12"/>
        <end position="40"/>
    </location>
</feature>
<accession>A0ABQ1Z466</accession>
<sequence length="119" mass="13145">MIRMSEQMNKISNYVGVFVLGILVLIFFLVAIIAAIQMFINIYRKLRGVKVSKTISCRTCGRSISSSALICPDCGENYGELHGAGDSIVMCFFLALVFFATGVGLLTESVGWFERTFLN</sequence>
<dbReference type="Proteomes" id="UP000652153">
    <property type="component" value="Unassembled WGS sequence"/>
</dbReference>
<keyword evidence="1" id="KW-1133">Transmembrane helix</keyword>
<reference evidence="3" key="1">
    <citation type="journal article" date="2019" name="Int. J. Syst. Evol. Microbiol.">
        <title>The Global Catalogue of Microorganisms (GCM) 10K type strain sequencing project: providing services to taxonomists for standard genome sequencing and annotation.</title>
        <authorList>
            <consortium name="The Broad Institute Genomics Platform"/>
            <consortium name="The Broad Institute Genome Sequencing Center for Infectious Disease"/>
            <person name="Wu L."/>
            <person name="Ma J."/>
        </authorList>
    </citation>
    <scope>NUCLEOTIDE SEQUENCE [LARGE SCALE GENOMIC DNA]</scope>
    <source>
        <strain evidence="3">CGMCC 1.12770</strain>
    </source>
</reference>
<feature type="transmembrane region" description="Helical" evidence="1">
    <location>
        <begin position="87"/>
        <end position="106"/>
    </location>
</feature>
<proteinExistence type="predicted"/>
<gene>
    <name evidence="2" type="ORF">GCM10008014_12610</name>
</gene>
<organism evidence="2 3">
    <name type="scientific">Paenibacillus silvae</name>
    <dbReference type="NCBI Taxonomy" id="1325358"/>
    <lineage>
        <taxon>Bacteria</taxon>
        <taxon>Bacillati</taxon>
        <taxon>Bacillota</taxon>
        <taxon>Bacilli</taxon>
        <taxon>Bacillales</taxon>
        <taxon>Paenibacillaceae</taxon>
        <taxon>Paenibacillus</taxon>
    </lineage>
</organism>
<keyword evidence="3" id="KW-1185">Reference proteome</keyword>